<dbReference type="Gene3D" id="3.90.1600.10">
    <property type="entry name" value="Palm domain of DNA polymerase"/>
    <property type="match status" value="1"/>
</dbReference>
<dbReference type="InterPro" id="IPR042087">
    <property type="entry name" value="DNA_pol_B_thumb"/>
</dbReference>
<evidence type="ECO:0000259" key="9">
    <source>
        <dbReference type="Pfam" id="PF00136"/>
    </source>
</evidence>
<evidence type="ECO:0000256" key="2">
    <source>
        <dbReference type="ARBA" id="ARBA00012417"/>
    </source>
</evidence>
<keyword evidence="11" id="KW-1185">Reference proteome</keyword>
<comment type="catalytic activity">
    <reaction evidence="7">
        <text>DNA(n) + a 2'-deoxyribonucleoside 5'-triphosphate = DNA(n+1) + diphosphate</text>
        <dbReference type="Rhea" id="RHEA:22508"/>
        <dbReference type="Rhea" id="RHEA-COMP:17339"/>
        <dbReference type="Rhea" id="RHEA-COMP:17340"/>
        <dbReference type="ChEBI" id="CHEBI:33019"/>
        <dbReference type="ChEBI" id="CHEBI:61560"/>
        <dbReference type="ChEBI" id="CHEBI:173112"/>
        <dbReference type="EC" id="2.7.7.7"/>
    </reaction>
</comment>
<keyword evidence="6" id="KW-0238">DNA-binding</keyword>
<dbReference type="PANTHER" id="PTHR10322:SF23">
    <property type="entry name" value="DNA POLYMERASE DELTA CATALYTIC SUBUNIT"/>
    <property type="match status" value="1"/>
</dbReference>
<dbReference type="EMBL" id="JBHSXI010000016">
    <property type="protein sequence ID" value="MFC6890015.1"/>
    <property type="molecule type" value="Genomic_DNA"/>
</dbReference>
<dbReference type="RefSeq" id="WP_379769439.1">
    <property type="nucleotide sequence ID" value="NZ_JBHSXI010000016.1"/>
</dbReference>
<dbReference type="SUPFAM" id="SSF56672">
    <property type="entry name" value="DNA/RNA polymerases"/>
    <property type="match status" value="1"/>
</dbReference>
<dbReference type="InterPro" id="IPR050240">
    <property type="entry name" value="DNA_pol_type-B"/>
</dbReference>
<dbReference type="InterPro" id="IPR023211">
    <property type="entry name" value="DNA_pol_palm_dom_sf"/>
</dbReference>
<dbReference type="Gene3D" id="1.10.132.60">
    <property type="entry name" value="DNA polymerase family B, C-terminal domain"/>
    <property type="match status" value="1"/>
</dbReference>
<dbReference type="Proteomes" id="UP001596333">
    <property type="component" value="Unassembled WGS sequence"/>
</dbReference>
<feature type="region of interest" description="Disordered" evidence="8">
    <location>
        <begin position="42"/>
        <end position="62"/>
    </location>
</feature>
<reference evidence="10 11" key="1">
    <citation type="journal article" date="2019" name="Int. J. Syst. Evol. Microbiol.">
        <title>The Global Catalogue of Microorganisms (GCM) 10K type strain sequencing project: providing services to taxonomists for standard genome sequencing and annotation.</title>
        <authorList>
            <consortium name="The Broad Institute Genomics Platform"/>
            <consortium name="The Broad Institute Genome Sequencing Center for Infectious Disease"/>
            <person name="Wu L."/>
            <person name="Ma J."/>
        </authorList>
    </citation>
    <scope>NUCLEOTIDE SEQUENCE [LARGE SCALE GENOMIC DNA]</scope>
    <source>
        <strain evidence="10 11">Y73</strain>
    </source>
</reference>
<evidence type="ECO:0000256" key="3">
    <source>
        <dbReference type="ARBA" id="ARBA00022679"/>
    </source>
</evidence>
<dbReference type="NCBIfam" id="NF004418">
    <property type="entry name" value="PRK05761.1-4"/>
    <property type="match status" value="1"/>
</dbReference>
<dbReference type="InterPro" id="IPR006172">
    <property type="entry name" value="DNA-dir_DNA_pol_B"/>
</dbReference>
<evidence type="ECO:0000256" key="4">
    <source>
        <dbReference type="ARBA" id="ARBA00022695"/>
    </source>
</evidence>
<organism evidence="10 11">
    <name type="scientific">Halorubrum trueperi</name>
    <dbReference type="NCBI Taxonomy" id="2004704"/>
    <lineage>
        <taxon>Archaea</taxon>
        <taxon>Methanobacteriati</taxon>
        <taxon>Methanobacteriota</taxon>
        <taxon>Stenosarchaea group</taxon>
        <taxon>Halobacteria</taxon>
        <taxon>Halobacteriales</taxon>
        <taxon>Haloferacaceae</taxon>
        <taxon>Halorubrum</taxon>
    </lineage>
</organism>
<evidence type="ECO:0000313" key="10">
    <source>
        <dbReference type="EMBL" id="MFC6890015.1"/>
    </source>
</evidence>
<dbReference type="PANTHER" id="PTHR10322">
    <property type="entry name" value="DNA POLYMERASE CATALYTIC SUBUNIT"/>
    <property type="match status" value="1"/>
</dbReference>
<feature type="domain" description="DNA-directed DNA polymerase family B multifunctional" evidence="9">
    <location>
        <begin position="568"/>
        <end position="721"/>
    </location>
</feature>
<keyword evidence="4 10" id="KW-0548">Nucleotidyltransferase</keyword>
<dbReference type="GO" id="GO:0003887">
    <property type="term" value="F:DNA-directed DNA polymerase activity"/>
    <property type="evidence" value="ECO:0007669"/>
    <property type="project" value="UniProtKB-KW"/>
</dbReference>
<dbReference type="EC" id="2.7.7.7" evidence="2"/>
<dbReference type="Pfam" id="PF00136">
    <property type="entry name" value="DNA_pol_B"/>
    <property type="match status" value="2"/>
</dbReference>
<keyword evidence="3 10" id="KW-0808">Transferase</keyword>
<gene>
    <name evidence="10" type="ORF">ACFQEY_13490</name>
</gene>
<comment type="similarity">
    <text evidence="1">Belongs to the DNA polymerase type-B family.</text>
</comment>
<evidence type="ECO:0000256" key="5">
    <source>
        <dbReference type="ARBA" id="ARBA00022932"/>
    </source>
</evidence>
<sequence>MPFTFDYTDEGVKRWLLTEDGVEATTDESYTPTMYVGDQVGDLYGRNGGVRPQPSDRPPGELPPALRDLRDFFASQDAIEELGVTTRKQTFRSDPRSVLRIEMRSLSDVRRVARRVHQFGDPGQYSCYNVDLTRELRYCLETGIDPTPNDNRSLRTLTLSIPRHETGVETLRGLELDGEDVADTIPDVVDGVQHRVEEREPDVLITNTAAIVPLLFEAAEIHGYGAYSLGREPGYEKLASESTYESYGSVGHSPARYSVPGRVIIDESNSFFYHESGLHGCLDLVERSGLPLQELGWASIGRVLTAMQIHEANARNVLVPWKARRPEFFKSASTLDDADRGGTTLAPAVGVHETVHELDFASLYPNIIRTQNISPETICCSCCGSDDVPVLGYAVCEQDGYLPDVLGPLIDARDDITDRIETASDDAERERLEAASSAIKWILVSCFGYQGFSNAKYGRIECHEAINAFAREILLTAKTVLEGGGWRVLHGIVDSIWVTPDPSRTQDPLAELAETITKEVDIRLEHESEFDWVAFCPRRNSEAGALTRYFGRRRGASLPNTGGLGEAIKTRGIELRQRSTPPWIRRLQRDALRAFDATRDPRAVCDVLQRYLTTLQSGEVDPDALVIDNRISKRPDEYQRKSLTALAAKRAERTGIGPSPGQTVRYVVVDETRSGIERMRLEHERPTTYDPTWYEKLATRAVESVVVPLGWQRIDIERYLSETTELTIDSYSQSVS</sequence>
<dbReference type="InterPro" id="IPR006134">
    <property type="entry name" value="DNA-dir_DNA_pol_B_multi_dom"/>
</dbReference>
<evidence type="ECO:0000256" key="7">
    <source>
        <dbReference type="ARBA" id="ARBA00049244"/>
    </source>
</evidence>
<keyword evidence="5 10" id="KW-0239">DNA-directed DNA polymerase</keyword>
<accession>A0ABD5UKH2</accession>
<comment type="caution">
    <text evidence="10">The sequence shown here is derived from an EMBL/GenBank/DDBJ whole genome shotgun (WGS) entry which is preliminary data.</text>
</comment>
<dbReference type="Gene3D" id="1.10.287.690">
    <property type="entry name" value="Helix hairpin bin"/>
    <property type="match status" value="1"/>
</dbReference>
<evidence type="ECO:0000313" key="11">
    <source>
        <dbReference type="Proteomes" id="UP001596333"/>
    </source>
</evidence>
<proteinExistence type="inferred from homology"/>
<dbReference type="SMART" id="SM00486">
    <property type="entry name" value="POLBc"/>
    <property type="match status" value="1"/>
</dbReference>
<feature type="domain" description="DNA-directed DNA polymerase family B multifunctional" evidence="9">
    <location>
        <begin position="309"/>
        <end position="484"/>
    </location>
</feature>
<dbReference type="InterPro" id="IPR043502">
    <property type="entry name" value="DNA/RNA_pol_sf"/>
</dbReference>
<evidence type="ECO:0000256" key="6">
    <source>
        <dbReference type="ARBA" id="ARBA00023125"/>
    </source>
</evidence>
<name>A0ABD5UKH2_9EURY</name>
<dbReference type="AlphaFoldDB" id="A0ABD5UKH2"/>
<evidence type="ECO:0000256" key="1">
    <source>
        <dbReference type="ARBA" id="ARBA00005755"/>
    </source>
</evidence>
<protein>
    <recommendedName>
        <fullName evidence="2">DNA-directed DNA polymerase</fullName>
        <ecNumber evidence="2">2.7.7.7</ecNumber>
    </recommendedName>
</protein>
<evidence type="ECO:0000256" key="8">
    <source>
        <dbReference type="SAM" id="MobiDB-lite"/>
    </source>
</evidence>
<dbReference type="GO" id="GO:0003677">
    <property type="term" value="F:DNA binding"/>
    <property type="evidence" value="ECO:0007669"/>
    <property type="project" value="UniProtKB-KW"/>
</dbReference>